<accession>A0A318FNV1</accession>
<comment type="caution">
    <text evidence="2">The sequence shown here is derived from an EMBL/GenBank/DDBJ whole genome shotgun (WGS) entry which is preliminary data.</text>
</comment>
<evidence type="ECO:0000313" key="2">
    <source>
        <dbReference type="EMBL" id="PXW45220.1"/>
    </source>
</evidence>
<protein>
    <submittedName>
        <fullName evidence="2">Uncharacterized protein</fullName>
    </submittedName>
</protein>
<organism evidence="2 3">
    <name type="scientific">Klebsiella oxytoca</name>
    <dbReference type="NCBI Taxonomy" id="571"/>
    <lineage>
        <taxon>Bacteria</taxon>
        <taxon>Pseudomonadati</taxon>
        <taxon>Pseudomonadota</taxon>
        <taxon>Gammaproteobacteria</taxon>
        <taxon>Enterobacterales</taxon>
        <taxon>Enterobacteriaceae</taxon>
        <taxon>Klebsiella/Raoultella group</taxon>
        <taxon>Klebsiella</taxon>
    </lineage>
</organism>
<dbReference type="EMBL" id="QJJG01000007">
    <property type="protein sequence ID" value="PXW45220.1"/>
    <property type="molecule type" value="Genomic_DNA"/>
</dbReference>
<sequence>MGLGFGYVVAAGPVVSYLFVGIAMHHKPDNVTRFLNYSVLVPRAVPGLYRGVDGLRAERGETGMFPVNPWQHQS</sequence>
<dbReference type="AlphaFoldDB" id="A0A318FNV1"/>
<keyword evidence="1" id="KW-1133">Transmembrane helix</keyword>
<keyword evidence="1" id="KW-0472">Membrane</keyword>
<feature type="transmembrane region" description="Helical" evidence="1">
    <location>
        <begin position="6"/>
        <end position="24"/>
    </location>
</feature>
<gene>
    <name evidence="2" type="ORF">DET57_10713</name>
</gene>
<keyword evidence="1" id="KW-0812">Transmembrane</keyword>
<evidence type="ECO:0000313" key="3">
    <source>
        <dbReference type="Proteomes" id="UP000247485"/>
    </source>
</evidence>
<name>A0A318FNV1_KLEOX</name>
<evidence type="ECO:0000256" key="1">
    <source>
        <dbReference type="SAM" id="Phobius"/>
    </source>
</evidence>
<reference evidence="2 3" key="1">
    <citation type="submission" date="2018-05" db="EMBL/GenBank/DDBJ databases">
        <title>Freshwater and sediment microbial communities from various areas in North America, analyzing microbe dynamics in response to fracking.</title>
        <authorList>
            <person name="Lamendella R."/>
        </authorList>
    </citation>
    <scope>NUCLEOTIDE SEQUENCE [LARGE SCALE GENOMIC DNA]</scope>
    <source>
        <strain evidence="2 3">67</strain>
    </source>
</reference>
<dbReference type="Proteomes" id="UP000247485">
    <property type="component" value="Unassembled WGS sequence"/>
</dbReference>
<proteinExistence type="predicted"/>